<evidence type="ECO:0000256" key="3">
    <source>
        <dbReference type="ARBA" id="ARBA00022692"/>
    </source>
</evidence>
<keyword evidence="2" id="KW-1003">Cell membrane</keyword>
<keyword evidence="3 6" id="KW-0812">Transmembrane</keyword>
<keyword evidence="4 6" id="KW-1133">Transmembrane helix</keyword>
<dbReference type="InterPro" id="IPR024199">
    <property type="entry name" value="Uncharacterised_DsbB"/>
</dbReference>
<evidence type="ECO:0000256" key="2">
    <source>
        <dbReference type="ARBA" id="ARBA00022475"/>
    </source>
</evidence>
<dbReference type="SUPFAM" id="SSF158442">
    <property type="entry name" value="DsbB-like"/>
    <property type="match status" value="1"/>
</dbReference>
<dbReference type="PIRSF" id="PIRSF033913">
    <property type="entry name" value="S-S_format_DsbB"/>
    <property type="match status" value="1"/>
</dbReference>
<dbReference type="GO" id="GO:0015035">
    <property type="term" value="F:protein-disulfide reductase activity"/>
    <property type="evidence" value="ECO:0007669"/>
    <property type="project" value="InterPro"/>
</dbReference>
<keyword evidence="8" id="KW-1185">Reference proteome</keyword>
<dbReference type="AlphaFoldDB" id="A0A0P1GIH3"/>
<evidence type="ECO:0000256" key="4">
    <source>
        <dbReference type="ARBA" id="ARBA00022989"/>
    </source>
</evidence>
<dbReference type="OrthoDB" id="9808637at2"/>
<evidence type="ECO:0000256" key="6">
    <source>
        <dbReference type="SAM" id="Phobius"/>
    </source>
</evidence>
<dbReference type="InterPro" id="IPR003752">
    <property type="entry name" value="DiS_bond_form_DsbB/BdbC"/>
</dbReference>
<dbReference type="RefSeq" id="WP_058291581.1">
    <property type="nucleotide sequence ID" value="NZ_CYSD01000042.1"/>
</dbReference>
<organism evidence="7 8">
    <name type="scientific">Tritonibacter multivorans</name>
    <dbReference type="NCBI Taxonomy" id="928856"/>
    <lineage>
        <taxon>Bacteria</taxon>
        <taxon>Pseudomonadati</taxon>
        <taxon>Pseudomonadota</taxon>
        <taxon>Alphaproteobacteria</taxon>
        <taxon>Rhodobacterales</taxon>
        <taxon>Paracoccaceae</taxon>
        <taxon>Tritonibacter</taxon>
    </lineage>
</organism>
<dbReference type="PANTHER" id="PTHR36570">
    <property type="entry name" value="DISULFIDE BOND FORMATION PROTEIN B"/>
    <property type="match status" value="1"/>
</dbReference>
<feature type="transmembrane region" description="Helical" evidence="6">
    <location>
        <begin position="129"/>
        <end position="147"/>
    </location>
</feature>
<dbReference type="GO" id="GO:0006457">
    <property type="term" value="P:protein folding"/>
    <property type="evidence" value="ECO:0007669"/>
    <property type="project" value="InterPro"/>
</dbReference>
<gene>
    <name evidence="7" type="ORF">TRM7557_03628</name>
</gene>
<reference evidence="7 8" key="1">
    <citation type="submission" date="2015-09" db="EMBL/GenBank/DDBJ databases">
        <authorList>
            <consortium name="Swine Surveillance"/>
        </authorList>
    </citation>
    <scope>NUCLEOTIDE SEQUENCE [LARGE SCALE GENOMIC DNA]</scope>
    <source>
        <strain evidence="7 8">CECT 7557</strain>
    </source>
</reference>
<evidence type="ECO:0000256" key="5">
    <source>
        <dbReference type="ARBA" id="ARBA00023136"/>
    </source>
</evidence>
<dbReference type="GO" id="GO:0005886">
    <property type="term" value="C:plasma membrane"/>
    <property type="evidence" value="ECO:0007669"/>
    <property type="project" value="UniProtKB-SubCell"/>
</dbReference>
<sequence>MSKLLTAIAAAGSAALLLGALGFQYIGDMPPCKMCYWQRYPHVAAVGIGLLALMIPGAILPYLGALALLVTAGIGIFHAGVEQGIWEGPTTCTSQSIEGLSADELLNQILSAPVVRCDDIPWEMFGLSMAGWNAVVSLGLAAIWIAAARSATR</sequence>
<evidence type="ECO:0000256" key="1">
    <source>
        <dbReference type="ARBA" id="ARBA00004651"/>
    </source>
</evidence>
<accession>A0A0P1GIH3</accession>
<dbReference type="EMBL" id="CYSD01000042">
    <property type="protein sequence ID" value="CUH81826.1"/>
    <property type="molecule type" value="Genomic_DNA"/>
</dbReference>
<dbReference type="PANTHER" id="PTHR36570:SF3">
    <property type="entry name" value="DISULFIDE BOND FORMATION PROTEIN B"/>
    <property type="match status" value="1"/>
</dbReference>
<dbReference type="STRING" id="928856.SAMN04488049_102465"/>
<keyword evidence="5 6" id="KW-0472">Membrane</keyword>
<dbReference type="InterPro" id="IPR050183">
    <property type="entry name" value="DsbB"/>
</dbReference>
<protein>
    <submittedName>
        <fullName evidence="7">Disulfide bond formation protein B</fullName>
    </submittedName>
</protein>
<dbReference type="Pfam" id="PF02600">
    <property type="entry name" value="DsbB"/>
    <property type="match status" value="1"/>
</dbReference>
<evidence type="ECO:0000313" key="8">
    <source>
        <dbReference type="Proteomes" id="UP000052022"/>
    </source>
</evidence>
<proteinExistence type="predicted"/>
<comment type="subcellular location">
    <subcellularLocation>
        <location evidence="1">Cell membrane</location>
        <topology evidence="1">Multi-pass membrane protein</topology>
    </subcellularLocation>
</comment>
<dbReference type="Gene3D" id="1.20.1550.10">
    <property type="entry name" value="DsbB-like"/>
    <property type="match status" value="1"/>
</dbReference>
<dbReference type="Proteomes" id="UP000052022">
    <property type="component" value="Unassembled WGS sequence"/>
</dbReference>
<name>A0A0P1GIH3_9RHOB</name>
<dbReference type="InterPro" id="IPR023380">
    <property type="entry name" value="DsbB-like_sf"/>
</dbReference>
<evidence type="ECO:0000313" key="7">
    <source>
        <dbReference type="EMBL" id="CUH81826.1"/>
    </source>
</evidence>